<dbReference type="InterPro" id="IPR036870">
    <property type="entry name" value="Ribosomal_bS18_sf"/>
</dbReference>
<dbReference type="Pfam" id="PF01084">
    <property type="entry name" value="Ribosomal_S18"/>
    <property type="match status" value="1"/>
</dbReference>
<dbReference type="GO" id="GO:0006412">
    <property type="term" value="P:translation"/>
    <property type="evidence" value="ECO:0007669"/>
    <property type="project" value="InterPro"/>
</dbReference>
<keyword evidence="2" id="KW-0687">Ribonucleoprotein</keyword>
<dbReference type="InterPro" id="IPR001648">
    <property type="entry name" value="Ribosomal_bS18"/>
</dbReference>
<dbReference type="GO" id="GO:0005840">
    <property type="term" value="C:ribosome"/>
    <property type="evidence" value="ECO:0007669"/>
    <property type="project" value="UniProtKB-KW"/>
</dbReference>
<reference evidence="3" key="1">
    <citation type="submission" date="2018-05" db="EMBL/GenBank/DDBJ databases">
        <authorList>
            <person name="Lanie J.A."/>
            <person name="Ng W.-L."/>
            <person name="Kazmierczak K.M."/>
            <person name="Andrzejewski T.M."/>
            <person name="Davidsen T.M."/>
            <person name="Wayne K.J."/>
            <person name="Tettelin H."/>
            <person name="Glass J.I."/>
            <person name="Rusch D."/>
            <person name="Podicherti R."/>
            <person name="Tsui H.-C.T."/>
            <person name="Winkler M.E."/>
        </authorList>
    </citation>
    <scope>NUCLEOTIDE SEQUENCE</scope>
</reference>
<dbReference type="AlphaFoldDB" id="A0A382FJK0"/>
<dbReference type="GO" id="GO:0003735">
    <property type="term" value="F:structural constituent of ribosome"/>
    <property type="evidence" value="ECO:0007669"/>
    <property type="project" value="InterPro"/>
</dbReference>
<keyword evidence="1" id="KW-0689">Ribosomal protein</keyword>
<gene>
    <name evidence="3" type="ORF">METZ01_LOCUS215161</name>
</gene>
<evidence type="ECO:0000256" key="2">
    <source>
        <dbReference type="ARBA" id="ARBA00023274"/>
    </source>
</evidence>
<sequence length="50" mass="5552">PNKQLISARKTGTSAKNQRLLSTAIKRARFIGLLPYTINHKGVDGNWMVS</sequence>
<dbReference type="PRINTS" id="PR00974">
    <property type="entry name" value="RIBOSOMALS18"/>
</dbReference>
<accession>A0A382FJK0</accession>
<dbReference type="EMBL" id="UINC01049940">
    <property type="protein sequence ID" value="SVB62307.1"/>
    <property type="molecule type" value="Genomic_DNA"/>
</dbReference>
<evidence type="ECO:0000256" key="1">
    <source>
        <dbReference type="ARBA" id="ARBA00022980"/>
    </source>
</evidence>
<dbReference type="Gene3D" id="4.10.640.10">
    <property type="entry name" value="Ribosomal protein S18"/>
    <property type="match status" value="1"/>
</dbReference>
<name>A0A382FJK0_9ZZZZ</name>
<protein>
    <recommendedName>
        <fullName evidence="4">Ribosomal protein S18</fullName>
    </recommendedName>
</protein>
<organism evidence="3">
    <name type="scientific">marine metagenome</name>
    <dbReference type="NCBI Taxonomy" id="408172"/>
    <lineage>
        <taxon>unclassified sequences</taxon>
        <taxon>metagenomes</taxon>
        <taxon>ecological metagenomes</taxon>
    </lineage>
</organism>
<evidence type="ECO:0008006" key="4">
    <source>
        <dbReference type="Google" id="ProtNLM"/>
    </source>
</evidence>
<proteinExistence type="predicted"/>
<evidence type="ECO:0000313" key="3">
    <source>
        <dbReference type="EMBL" id="SVB62307.1"/>
    </source>
</evidence>
<dbReference type="SUPFAM" id="SSF46911">
    <property type="entry name" value="Ribosomal protein S18"/>
    <property type="match status" value="1"/>
</dbReference>
<dbReference type="GO" id="GO:1990904">
    <property type="term" value="C:ribonucleoprotein complex"/>
    <property type="evidence" value="ECO:0007669"/>
    <property type="project" value="UniProtKB-KW"/>
</dbReference>
<feature type="non-terminal residue" evidence="3">
    <location>
        <position position="1"/>
    </location>
</feature>